<dbReference type="AlphaFoldDB" id="A0AAV4P4Z6"/>
<dbReference type="EMBL" id="BPLR01004006">
    <property type="protein sequence ID" value="GIX91266.1"/>
    <property type="molecule type" value="Genomic_DNA"/>
</dbReference>
<reference evidence="1 2" key="1">
    <citation type="submission" date="2021-06" db="EMBL/GenBank/DDBJ databases">
        <title>Caerostris extrusa draft genome.</title>
        <authorList>
            <person name="Kono N."/>
            <person name="Arakawa K."/>
        </authorList>
    </citation>
    <scope>NUCLEOTIDE SEQUENCE [LARGE SCALE GENOMIC DNA]</scope>
</reference>
<sequence length="84" mass="10000">MGRSWRLKVRVPIEMGIMVWRKKCENAFRWCPLCFDDLFLLGILEEVGEFYSSIVGRTFTERDYGSSIQKGFKRYIQELLRIDA</sequence>
<protein>
    <submittedName>
        <fullName evidence="1">Uncharacterized protein</fullName>
    </submittedName>
</protein>
<proteinExistence type="predicted"/>
<name>A0AAV4P4Z6_CAEEX</name>
<accession>A0AAV4P4Z6</accession>
<organism evidence="1 2">
    <name type="scientific">Caerostris extrusa</name>
    <name type="common">Bark spider</name>
    <name type="synonym">Caerostris bankana</name>
    <dbReference type="NCBI Taxonomy" id="172846"/>
    <lineage>
        <taxon>Eukaryota</taxon>
        <taxon>Metazoa</taxon>
        <taxon>Ecdysozoa</taxon>
        <taxon>Arthropoda</taxon>
        <taxon>Chelicerata</taxon>
        <taxon>Arachnida</taxon>
        <taxon>Araneae</taxon>
        <taxon>Araneomorphae</taxon>
        <taxon>Entelegynae</taxon>
        <taxon>Araneoidea</taxon>
        <taxon>Araneidae</taxon>
        <taxon>Caerostris</taxon>
    </lineage>
</organism>
<evidence type="ECO:0000313" key="2">
    <source>
        <dbReference type="Proteomes" id="UP001054945"/>
    </source>
</evidence>
<keyword evidence="2" id="KW-1185">Reference proteome</keyword>
<dbReference type="Proteomes" id="UP001054945">
    <property type="component" value="Unassembled WGS sequence"/>
</dbReference>
<gene>
    <name evidence="1" type="ORF">CEXT_77251</name>
</gene>
<evidence type="ECO:0000313" key="1">
    <source>
        <dbReference type="EMBL" id="GIX91266.1"/>
    </source>
</evidence>
<comment type="caution">
    <text evidence="1">The sequence shown here is derived from an EMBL/GenBank/DDBJ whole genome shotgun (WGS) entry which is preliminary data.</text>
</comment>